<protein>
    <submittedName>
        <fullName evidence="3">Uncharacterized protein LOC106178789</fullName>
    </submittedName>
</protein>
<proteinExistence type="predicted"/>
<accession>A0A1S3K4L9</accession>
<feature type="chain" id="PRO_5010255488" evidence="1">
    <location>
        <begin position="26"/>
        <end position="164"/>
    </location>
</feature>
<name>A0A1S3K4L9_LINAN</name>
<reference evidence="3" key="1">
    <citation type="submission" date="2025-08" db="UniProtKB">
        <authorList>
            <consortium name="RefSeq"/>
        </authorList>
    </citation>
    <scope>IDENTIFICATION</scope>
    <source>
        <tissue evidence="3">Gonads</tissue>
    </source>
</reference>
<dbReference type="Proteomes" id="UP000085678">
    <property type="component" value="Unplaced"/>
</dbReference>
<dbReference type="GeneID" id="106178789"/>
<evidence type="ECO:0000256" key="1">
    <source>
        <dbReference type="SAM" id="SignalP"/>
    </source>
</evidence>
<keyword evidence="1" id="KW-0732">Signal</keyword>
<evidence type="ECO:0000313" key="3">
    <source>
        <dbReference type="RefSeq" id="XP_013417578.1"/>
    </source>
</evidence>
<organism evidence="2 3">
    <name type="scientific">Lingula anatina</name>
    <name type="common">Brachiopod</name>
    <name type="synonym">Lingula unguis</name>
    <dbReference type="NCBI Taxonomy" id="7574"/>
    <lineage>
        <taxon>Eukaryota</taxon>
        <taxon>Metazoa</taxon>
        <taxon>Spiralia</taxon>
        <taxon>Lophotrochozoa</taxon>
        <taxon>Brachiopoda</taxon>
        <taxon>Linguliformea</taxon>
        <taxon>Lingulata</taxon>
        <taxon>Lingulida</taxon>
        <taxon>Linguloidea</taxon>
        <taxon>Lingulidae</taxon>
        <taxon>Lingula</taxon>
    </lineage>
</organism>
<feature type="signal peptide" evidence="1">
    <location>
        <begin position="1"/>
        <end position="25"/>
    </location>
</feature>
<keyword evidence="2" id="KW-1185">Reference proteome</keyword>
<dbReference type="RefSeq" id="XP_013417578.1">
    <property type="nucleotide sequence ID" value="XM_013562124.1"/>
</dbReference>
<dbReference type="STRING" id="7574.A0A1S3K4L9"/>
<dbReference type="AlphaFoldDB" id="A0A1S3K4L9"/>
<evidence type="ECO:0000313" key="2">
    <source>
        <dbReference type="Proteomes" id="UP000085678"/>
    </source>
</evidence>
<dbReference type="CDD" id="cd00117">
    <property type="entry name" value="TFP"/>
    <property type="match status" value="1"/>
</dbReference>
<dbReference type="OrthoDB" id="6342359at2759"/>
<dbReference type="KEGG" id="lak:106178789"/>
<gene>
    <name evidence="3" type="primary">LOC106178789</name>
</gene>
<sequence>MENSLRMFVISIVLLLLGDADQVISMVVTGMGTFSYNLSCYECSEAFTDNLKSYEPFTPCQTNLEEVDVRPCGSRDLYCKVERKSFKGQTVTIERGCTQRCLHGCKFTGWGITLMTCTSCCQEHVCNTGNRAPGSLHAPTTQGELFSTLFTTLLVKRAINLLNR</sequence>
<dbReference type="FunCoup" id="A0A1S3K4L9">
    <property type="interactions" value="22"/>
</dbReference>
<dbReference type="InParanoid" id="A0A1S3K4L9"/>